<evidence type="ECO:0000313" key="1">
    <source>
        <dbReference type="EMBL" id="KAG8059239.1"/>
    </source>
</evidence>
<dbReference type="Proteomes" id="UP000729402">
    <property type="component" value="Unassembled WGS sequence"/>
</dbReference>
<gene>
    <name evidence="1" type="ORF">GUJ93_ZPchr0002g26136</name>
</gene>
<organism evidence="1 2">
    <name type="scientific">Zizania palustris</name>
    <name type="common">Northern wild rice</name>
    <dbReference type="NCBI Taxonomy" id="103762"/>
    <lineage>
        <taxon>Eukaryota</taxon>
        <taxon>Viridiplantae</taxon>
        <taxon>Streptophyta</taxon>
        <taxon>Embryophyta</taxon>
        <taxon>Tracheophyta</taxon>
        <taxon>Spermatophyta</taxon>
        <taxon>Magnoliopsida</taxon>
        <taxon>Liliopsida</taxon>
        <taxon>Poales</taxon>
        <taxon>Poaceae</taxon>
        <taxon>BOP clade</taxon>
        <taxon>Oryzoideae</taxon>
        <taxon>Oryzeae</taxon>
        <taxon>Zizaniinae</taxon>
        <taxon>Zizania</taxon>
    </lineage>
</organism>
<reference evidence="1" key="2">
    <citation type="submission" date="2021-02" db="EMBL/GenBank/DDBJ databases">
        <authorList>
            <person name="Kimball J.A."/>
            <person name="Haas M.W."/>
            <person name="Macchietto M."/>
            <person name="Kono T."/>
            <person name="Duquette J."/>
            <person name="Shao M."/>
        </authorList>
    </citation>
    <scope>NUCLEOTIDE SEQUENCE</scope>
    <source>
        <tissue evidence="1">Fresh leaf tissue</tissue>
    </source>
</reference>
<evidence type="ECO:0000313" key="2">
    <source>
        <dbReference type="Proteomes" id="UP000729402"/>
    </source>
</evidence>
<proteinExistence type="predicted"/>
<keyword evidence="2" id="KW-1185">Reference proteome</keyword>
<name>A0A8J5VW51_ZIZPA</name>
<reference evidence="1" key="1">
    <citation type="journal article" date="2021" name="bioRxiv">
        <title>Whole Genome Assembly and Annotation of Northern Wild Rice, Zizania palustris L., Supports a Whole Genome Duplication in the Zizania Genus.</title>
        <authorList>
            <person name="Haas M."/>
            <person name="Kono T."/>
            <person name="Macchietto M."/>
            <person name="Millas R."/>
            <person name="McGilp L."/>
            <person name="Shao M."/>
            <person name="Duquette J."/>
            <person name="Hirsch C.N."/>
            <person name="Kimball J."/>
        </authorList>
    </citation>
    <scope>NUCLEOTIDE SEQUENCE</scope>
    <source>
        <tissue evidence="1">Fresh leaf tissue</tissue>
    </source>
</reference>
<sequence length="162" mass="18114">MSMMMMSMIGRPFQTSRTYHSKKYMGGVSGYQSVLMAATPFPSNISAFRTCQLASATKRSIFSNAPTSRGVSLGQCFQNHGSNLSCSQPRQVQEFHSVTTTLFTMITIFKIPPIILCAEVEHSSIKHCTMIKRCSVNYDQAVVNTFPCEVRPHVDFFHKKGD</sequence>
<protein>
    <submittedName>
        <fullName evidence="1">Uncharacterized protein</fullName>
    </submittedName>
</protein>
<dbReference type="AlphaFoldDB" id="A0A8J5VW51"/>
<dbReference type="EMBL" id="JAAALK010000287">
    <property type="protein sequence ID" value="KAG8059239.1"/>
    <property type="molecule type" value="Genomic_DNA"/>
</dbReference>
<comment type="caution">
    <text evidence="1">The sequence shown here is derived from an EMBL/GenBank/DDBJ whole genome shotgun (WGS) entry which is preliminary data.</text>
</comment>
<accession>A0A8J5VW51</accession>